<keyword evidence="2" id="KW-0285">Flavoprotein</keyword>
<dbReference type="RefSeq" id="WP_189249126.1">
    <property type="nucleotide sequence ID" value="NZ_BMQJ01000014.1"/>
</dbReference>
<dbReference type="InterPro" id="IPR007419">
    <property type="entry name" value="BFD-like_2Fe2S-bd_dom"/>
</dbReference>
<gene>
    <name evidence="8" type="primary">nasC</name>
    <name evidence="8" type="ORF">GCM10010140_52470</name>
</gene>
<dbReference type="InterPro" id="IPR016156">
    <property type="entry name" value="FAD/NAD-linked_Rdtase_dimer_sf"/>
</dbReference>
<feature type="region of interest" description="Disordered" evidence="4">
    <location>
        <begin position="221"/>
        <end position="244"/>
    </location>
</feature>
<reference evidence="9" key="1">
    <citation type="journal article" date="2019" name="Int. J. Syst. Evol. Microbiol.">
        <title>The Global Catalogue of Microorganisms (GCM) 10K type strain sequencing project: providing services to taxonomists for standard genome sequencing and annotation.</title>
        <authorList>
            <consortium name="The Broad Institute Genomics Platform"/>
            <consortium name="The Broad Institute Genome Sequencing Center for Infectious Disease"/>
            <person name="Wu L."/>
            <person name="Ma J."/>
        </authorList>
    </citation>
    <scope>NUCLEOTIDE SEQUENCE [LARGE SCALE GENOMIC DNA]</scope>
    <source>
        <strain evidence="9">JCM 3115</strain>
    </source>
</reference>
<keyword evidence="3" id="KW-0274">FAD</keyword>
<proteinExistence type="predicted"/>
<dbReference type="InterPro" id="IPR041575">
    <property type="entry name" value="Rubredoxin_C"/>
</dbReference>
<comment type="caution">
    <text evidence="8">The sequence shown here is derived from an EMBL/GenBank/DDBJ whole genome shotgun (WGS) entry which is preliminary data.</text>
</comment>
<dbReference type="PANTHER" id="PTHR43429">
    <property type="entry name" value="PYRIDINE NUCLEOTIDE-DISULFIDE OXIDOREDUCTASE DOMAIN-CONTAINING"/>
    <property type="match status" value="1"/>
</dbReference>
<dbReference type="InterPro" id="IPR050260">
    <property type="entry name" value="FAD-bd_OxRdtase"/>
</dbReference>
<organism evidence="8 9">
    <name type="scientific">Streptosporangium pseudovulgare</name>
    <dbReference type="NCBI Taxonomy" id="35765"/>
    <lineage>
        <taxon>Bacteria</taxon>
        <taxon>Bacillati</taxon>
        <taxon>Actinomycetota</taxon>
        <taxon>Actinomycetes</taxon>
        <taxon>Streptosporangiales</taxon>
        <taxon>Streptosporangiaceae</taxon>
        <taxon>Streptosporangium</taxon>
    </lineage>
</organism>
<comment type="cofactor">
    <cofactor evidence="1">
        <name>FAD</name>
        <dbReference type="ChEBI" id="CHEBI:57692"/>
    </cofactor>
</comment>
<evidence type="ECO:0000313" key="9">
    <source>
        <dbReference type="Proteomes" id="UP000611554"/>
    </source>
</evidence>
<dbReference type="PRINTS" id="PR00368">
    <property type="entry name" value="FADPNR"/>
</dbReference>
<dbReference type="Proteomes" id="UP000611554">
    <property type="component" value="Unassembled WGS sequence"/>
</dbReference>
<dbReference type="Pfam" id="PF04324">
    <property type="entry name" value="Fer2_BFD"/>
    <property type="match status" value="1"/>
</dbReference>
<accession>A0ABQ2RA97</accession>
<dbReference type="InterPro" id="IPR041854">
    <property type="entry name" value="BFD-like_2Fe2S-bd_dom_sf"/>
</dbReference>
<dbReference type="InterPro" id="IPR036188">
    <property type="entry name" value="FAD/NAD-bd_sf"/>
</dbReference>
<feature type="domain" description="BFD-like [2Fe-2S]-binding" evidence="5">
    <location>
        <begin position="440"/>
        <end position="486"/>
    </location>
</feature>
<dbReference type="InterPro" id="IPR023753">
    <property type="entry name" value="FAD/NAD-binding_dom"/>
</dbReference>
<evidence type="ECO:0000256" key="1">
    <source>
        <dbReference type="ARBA" id="ARBA00001974"/>
    </source>
</evidence>
<dbReference type="PANTHER" id="PTHR43429:SF3">
    <property type="entry name" value="NITRITE REDUCTASE [NAD(P)H]"/>
    <property type="match status" value="1"/>
</dbReference>
<evidence type="ECO:0000256" key="3">
    <source>
        <dbReference type="ARBA" id="ARBA00022827"/>
    </source>
</evidence>
<evidence type="ECO:0000259" key="6">
    <source>
        <dbReference type="Pfam" id="PF07992"/>
    </source>
</evidence>
<evidence type="ECO:0000259" key="7">
    <source>
        <dbReference type="Pfam" id="PF18267"/>
    </source>
</evidence>
<name>A0ABQ2RA97_9ACTN</name>
<evidence type="ECO:0000313" key="8">
    <source>
        <dbReference type="EMBL" id="GGQ15694.1"/>
    </source>
</evidence>
<feature type="compositionally biased region" description="Low complexity" evidence="4">
    <location>
        <begin position="221"/>
        <end position="235"/>
    </location>
</feature>
<sequence length="497" mass="51096">MTRLVVVGNGMAGARLVSEVRARDPHIRITVFGAETGRPYNRALLSNVLAGTMTPGQVRMLDAEWYADHAVTALPGVEVTAIDREAQEVLTACGRREPYDVLVLATGSEAVVPPLPGAERAVAFRTMGDCEAILAAAGTARRAVVVGGGLLGVEAARGLAGRGLPVTLLHLAGHLMERQLDAEAGLVLGESLAGLGVEIRTGVTVREILDDGVRLAAGTGTAPGTAGAAASPSGTGESGAGESGAVGEEVVEADLVVLACGVRPVTRLARDAGLAVARGIVVDDEMRTGDPSVFAIGECAEHDGVVYGLVAPAWEQAAVVADLVTATDKTARYRGSRLVTRLKARGVELAAMGETHLTEDEAEIVRFSHRARGAYRKLVIRDGRLVGAILLGETPAVGTVTRLFDHGGPLPADRAGLLFPGLAGGAAADSPVRMPDAARVCQCNNVTKGQIRSCWESGARDVAAVAAATRATTGCGSCRDAVEGIVGWLCEQEGIPV</sequence>
<dbReference type="Gene3D" id="1.10.10.1100">
    <property type="entry name" value="BFD-like [2Fe-2S]-binding domain"/>
    <property type="match status" value="1"/>
</dbReference>
<dbReference type="PRINTS" id="PR00411">
    <property type="entry name" value="PNDRDTASEI"/>
</dbReference>
<dbReference type="Pfam" id="PF07992">
    <property type="entry name" value="Pyr_redox_2"/>
    <property type="match status" value="1"/>
</dbReference>
<dbReference type="SUPFAM" id="SSF51905">
    <property type="entry name" value="FAD/NAD(P)-binding domain"/>
    <property type="match status" value="2"/>
</dbReference>
<feature type="domain" description="NADH-rubredoxin oxidoreductase C-terminal" evidence="7">
    <location>
        <begin position="339"/>
        <end position="397"/>
    </location>
</feature>
<protein>
    <submittedName>
        <fullName evidence="8">FAD/NAD(P)-binding oxidoreductase</fullName>
    </submittedName>
</protein>
<feature type="domain" description="FAD/NAD(P)-binding" evidence="6">
    <location>
        <begin position="3"/>
        <end position="317"/>
    </location>
</feature>
<dbReference type="Pfam" id="PF18267">
    <property type="entry name" value="Rubredoxin_C"/>
    <property type="match status" value="1"/>
</dbReference>
<evidence type="ECO:0000256" key="2">
    <source>
        <dbReference type="ARBA" id="ARBA00022630"/>
    </source>
</evidence>
<evidence type="ECO:0000256" key="4">
    <source>
        <dbReference type="SAM" id="MobiDB-lite"/>
    </source>
</evidence>
<evidence type="ECO:0000259" key="5">
    <source>
        <dbReference type="Pfam" id="PF04324"/>
    </source>
</evidence>
<dbReference type="EMBL" id="BMQJ01000014">
    <property type="protein sequence ID" value="GGQ15694.1"/>
    <property type="molecule type" value="Genomic_DNA"/>
</dbReference>
<dbReference type="Gene3D" id="3.50.50.60">
    <property type="entry name" value="FAD/NAD(P)-binding domain"/>
    <property type="match status" value="2"/>
</dbReference>
<dbReference type="Gene3D" id="3.30.390.30">
    <property type="match status" value="1"/>
</dbReference>
<keyword evidence="9" id="KW-1185">Reference proteome</keyword>